<keyword evidence="2" id="KW-0472">Membrane</keyword>
<evidence type="ECO:0000256" key="3">
    <source>
        <dbReference type="ARBA" id="ARBA00023140"/>
    </source>
</evidence>
<evidence type="ECO:0000313" key="5">
    <source>
        <dbReference type="EnsemblMetazoa" id="PPAI003689-PA"/>
    </source>
</evidence>
<dbReference type="GO" id="GO:0016559">
    <property type="term" value="P:peroxisome fission"/>
    <property type="evidence" value="ECO:0007669"/>
    <property type="project" value="InterPro"/>
</dbReference>
<dbReference type="PANTHER" id="PTHR12652">
    <property type="entry name" value="PEROXISOMAL BIOGENESIS FACTOR 11"/>
    <property type="match status" value="1"/>
</dbReference>
<keyword evidence="3" id="KW-0576">Peroxisome</keyword>
<sequence>MEVLIRLNSQTAGRDKSARFIQYLCKALWDTLESNDVNSQLIDQLRTFELSLSTFRKTLRFGKCVDVFYSSLASLHHSDAVVRITVTLSRLASSMFLFCDHIVWFARTGFVKSVNVEKWNRLSNKYWLFSMVMNLIRDFYEIKRLLQMQPPKKNPENKVKLPLDTLRCICDHKAVMWDTIKNVCDLFIPLNGLGIVRLNSRTIGLLGLISSLAGLVALIEPTAKLSPA</sequence>
<dbReference type="EMBL" id="AJVK01035693">
    <property type="status" value="NOT_ANNOTATED_CDS"/>
    <property type="molecule type" value="Genomic_DNA"/>
</dbReference>
<keyword evidence="1" id="KW-0962">Peroxisome biogenesis</keyword>
<evidence type="ECO:0000313" key="6">
    <source>
        <dbReference type="Proteomes" id="UP000092462"/>
    </source>
</evidence>
<evidence type="ECO:0000256" key="1">
    <source>
        <dbReference type="ARBA" id="ARBA00022593"/>
    </source>
</evidence>
<dbReference type="Pfam" id="PF05648">
    <property type="entry name" value="PEX11"/>
    <property type="match status" value="1"/>
</dbReference>
<organism evidence="5 6">
    <name type="scientific">Phlebotomus papatasi</name>
    <name type="common">Sandfly</name>
    <dbReference type="NCBI Taxonomy" id="29031"/>
    <lineage>
        <taxon>Eukaryota</taxon>
        <taxon>Metazoa</taxon>
        <taxon>Ecdysozoa</taxon>
        <taxon>Arthropoda</taxon>
        <taxon>Hexapoda</taxon>
        <taxon>Insecta</taxon>
        <taxon>Pterygota</taxon>
        <taxon>Neoptera</taxon>
        <taxon>Endopterygota</taxon>
        <taxon>Diptera</taxon>
        <taxon>Nematocera</taxon>
        <taxon>Psychodoidea</taxon>
        <taxon>Psychodidae</taxon>
        <taxon>Phlebotomus</taxon>
        <taxon>Phlebotomus</taxon>
    </lineage>
</organism>
<reference evidence="5" key="1">
    <citation type="submission" date="2022-08" db="UniProtKB">
        <authorList>
            <consortium name="EnsemblMetazoa"/>
        </authorList>
    </citation>
    <scope>IDENTIFICATION</scope>
    <source>
        <strain evidence="5">Israel</strain>
    </source>
</reference>
<dbReference type="GO" id="GO:0005778">
    <property type="term" value="C:peroxisomal membrane"/>
    <property type="evidence" value="ECO:0007669"/>
    <property type="project" value="UniProtKB-SubCell"/>
</dbReference>
<evidence type="ECO:0000256" key="4">
    <source>
        <dbReference type="ARBA" id="ARBA00046271"/>
    </source>
</evidence>
<dbReference type="EnsemblMetazoa" id="PPAI003689-RA">
    <property type="protein sequence ID" value="PPAI003689-PA"/>
    <property type="gene ID" value="PPAI003689"/>
</dbReference>
<protein>
    <submittedName>
        <fullName evidence="5">Uncharacterized protein</fullName>
    </submittedName>
</protein>
<keyword evidence="6" id="KW-1185">Reference proteome</keyword>
<accession>A0A1B0D816</accession>
<evidence type="ECO:0000256" key="2">
    <source>
        <dbReference type="ARBA" id="ARBA00023136"/>
    </source>
</evidence>
<dbReference type="AlphaFoldDB" id="A0A1B0D816"/>
<comment type="subcellular location">
    <subcellularLocation>
        <location evidence="4">Peroxisome membrane</location>
    </subcellularLocation>
</comment>
<proteinExistence type="predicted"/>
<dbReference type="VEuPathDB" id="VectorBase:PPAI003689"/>
<dbReference type="VEuPathDB" id="VectorBase:PPAPM1_005329"/>
<name>A0A1B0D816_PHLPP</name>
<dbReference type="Proteomes" id="UP000092462">
    <property type="component" value="Unassembled WGS sequence"/>
</dbReference>
<dbReference type="PANTHER" id="PTHR12652:SF50">
    <property type="entry name" value="PEROXIN 11"/>
    <property type="match status" value="1"/>
</dbReference>
<dbReference type="InterPro" id="IPR008733">
    <property type="entry name" value="PEX11"/>
</dbReference>